<dbReference type="SUPFAM" id="SSF56784">
    <property type="entry name" value="HAD-like"/>
    <property type="match status" value="1"/>
</dbReference>
<reference evidence="2" key="1">
    <citation type="submission" date="2017-11" db="EMBL/GenBank/DDBJ databases">
        <authorList>
            <person name="Kuznetsova I."/>
            <person name="Sazanova A."/>
            <person name="Chirak E."/>
            <person name="Safronova V."/>
            <person name="Willems A."/>
        </authorList>
    </citation>
    <scope>NUCLEOTIDE SEQUENCE [LARGE SCALE GENOMIC DNA]</scope>
    <source>
        <strain evidence="2">CCBAU 03422</strain>
    </source>
</reference>
<dbReference type="GO" id="GO:1901135">
    <property type="term" value="P:carbohydrate derivative metabolic process"/>
    <property type="evidence" value="ECO:0007669"/>
    <property type="project" value="InterPro"/>
</dbReference>
<protein>
    <submittedName>
        <fullName evidence="1">Sucrose-6-phosphate hydrolase</fullName>
    </submittedName>
</protein>
<dbReference type="RefSeq" id="WP_106666598.1">
    <property type="nucleotide sequence ID" value="NZ_PGGM01000014.1"/>
</dbReference>
<keyword evidence="1" id="KW-0378">Hydrolase</keyword>
<dbReference type="Gene3D" id="3.40.50.1000">
    <property type="entry name" value="HAD superfamily/HAD-like"/>
    <property type="match status" value="1"/>
</dbReference>
<sequence length="645" mass="70181">MAKPYATEIQSLGATFEWAKQEEIKELKSAVRTAGLFPLQAIGSGGSLTAAHAIIGLHQKYTGRIATVSTPLDVATDPLSGVSHWLLSAGGGNVDINAAAKALLSREPRQLAVMCGRKDSPLSDLCRQHPFADLLIFPPPAGKDGFLATNSLLGFVSLLARAYALEFGAEEDWNSVVVVVERLLSDQAPAIASWRAQTENLWSRGTTLVIHGPTTRVGAIDLESKFTEAALGNLQLADYRNFAHGRHHWLAKRGELSGVLALVSDQDRVLAEKTLKLIPADVPTAVIDLGGPPVAAMLTSLIAALRITEWAGVARGIDPGRPGVPDFGRKLYNLPLPRPKKSGFAVRLTPRDEAAIARKAGNPPSNMNVQELSRWMDALGAYRQRLLQRRFSAVVFDYDGTLVDTRHRFDLARKDIAEELVRILRSGGRVAIATGRGSSVRKDLRAILPEEYWNKIWMGYYNGAEIAPLSDPNVPDASAACCSQLSTLAKALREHPELAEFAEQTDRQFQITLQSKRMMAEDRLWDIAHQVILATGSAAVKVTRSSHSVDIVAAGVSKANVINRIKEELGAAPILTIGDRGRWPGNDYELLRGEDTLSVDETSVDPDSCWNLADTGQRGVEATLEYLRFLEIEDGALAFRKGAFK</sequence>
<dbReference type="GO" id="GO:0097367">
    <property type="term" value="F:carbohydrate derivative binding"/>
    <property type="evidence" value="ECO:0007669"/>
    <property type="project" value="InterPro"/>
</dbReference>
<dbReference type="GO" id="GO:0016787">
    <property type="term" value="F:hydrolase activity"/>
    <property type="evidence" value="ECO:0007669"/>
    <property type="project" value="UniProtKB-KW"/>
</dbReference>
<gene>
    <name evidence="1" type="ORF">CU103_24260</name>
</gene>
<proteinExistence type="predicted"/>
<dbReference type="OrthoDB" id="1489290at2"/>
<organism evidence="1 2">
    <name type="scientific">Phyllobacterium sophorae</name>
    <dbReference type="NCBI Taxonomy" id="1520277"/>
    <lineage>
        <taxon>Bacteria</taxon>
        <taxon>Pseudomonadati</taxon>
        <taxon>Pseudomonadota</taxon>
        <taxon>Alphaproteobacteria</taxon>
        <taxon>Hyphomicrobiales</taxon>
        <taxon>Phyllobacteriaceae</taxon>
        <taxon>Phyllobacterium</taxon>
    </lineage>
</organism>
<dbReference type="InterPro" id="IPR046348">
    <property type="entry name" value="SIS_dom_sf"/>
</dbReference>
<dbReference type="EMBL" id="PGGM01000014">
    <property type="protein sequence ID" value="PSH61077.1"/>
    <property type="molecule type" value="Genomic_DNA"/>
</dbReference>
<accession>A0A2P7B3N9</accession>
<comment type="caution">
    <text evidence="1">The sequence shown here is derived from an EMBL/GenBank/DDBJ whole genome shotgun (WGS) entry which is preliminary data.</text>
</comment>
<dbReference type="InterPro" id="IPR036412">
    <property type="entry name" value="HAD-like_sf"/>
</dbReference>
<dbReference type="InterPro" id="IPR023214">
    <property type="entry name" value="HAD_sf"/>
</dbReference>
<dbReference type="Gene3D" id="3.30.70.1020">
    <property type="entry name" value="Trehalose-6-phosphate phosphatase related protein, domain 2"/>
    <property type="match status" value="1"/>
</dbReference>
<evidence type="ECO:0000313" key="2">
    <source>
        <dbReference type="Proteomes" id="UP000241764"/>
    </source>
</evidence>
<keyword evidence="2" id="KW-1185">Reference proteome</keyword>
<evidence type="ECO:0000313" key="1">
    <source>
        <dbReference type="EMBL" id="PSH61077.1"/>
    </source>
</evidence>
<dbReference type="Proteomes" id="UP000241764">
    <property type="component" value="Unassembled WGS sequence"/>
</dbReference>
<dbReference type="SUPFAM" id="SSF53697">
    <property type="entry name" value="SIS domain"/>
    <property type="match status" value="1"/>
</dbReference>
<name>A0A2P7B3N9_9HYPH</name>
<dbReference type="AlphaFoldDB" id="A0A2P7B3N9"/>